<reference evidence="2 3" key="1">
    <citation type="journal article" date="2019" name="Mol. Ecol. Resour.">
        <title>Improving Illumina assemblies with Hi-C and long reads: an example with the North African dromedary.</title>
        <authorList>
            <person name="Elbers J.P."/>
            <person name="Rogers M.F."/>
            <person name="Perelman P.L."/>
            <person name="Proskuryakova A.A."/>
            <person name="Serdyukova N.A."/>
            <person name="Johnson W.E."/>
            <person name="Horin P."/>
            <person name="Corander J."/>
            <person name="Murphy D."/>
            <person name="Burger P.A."/>
        </authorList>
    </citation>
    <scope>NUCLEOTIDE SEQUENCE [LARGE SCALE GENOMIC DNA]</scope>
    <source>
        <strain evidence="2">Drom800</strain>
        <tissue evidence="2">Blood</tissue>
    </source>
</reference>
<dbReference type="AlphaFoldDB" id="A0A5N4D1V4"/>
<dbReference type="Proteomes" id="UP000299084">
    <property type="component" value="Unassembled WGS sequence"/>
</dbReference>
<evidence type="ECO:0000313" key="3">
    <source>
        <dbReference type="Proteomes" id="UP000299084"/>
    </source>
</evidence>
<keyword evidence="3" id="KW-1185">Reference proteome</keyword>
<name>A0A5N4D1V4_CAMDR</name>
<sequence>MFPALGRFHLAGYTRVCRDSKRGRVISWEHIPGVMVVVGSEEVGHQETEPLPLTPEGMNLTTAYSSPIHSSAPPTSPPSSLKGSGAGQTECWVRASRLMRNRRGCQDWQPCHWPGPPGPEPRPGNQEPPSGNQERAVL</sequence>
<gene>
    <name evidence="2" type="ORF">Cadr_000019159</name>
</gene>
<feature type="region of interest" description="Disordered" evidence="1">
    <location>
        <begin position="105"/>
        <end position="138"/>
    </location>
</feature>
<proteinExistence type="predicted"/>
<feature type="region of interest" description="Disordered" evidence="1">
    <location>
        <begin position="42"/>
        <end position="88"/>
    </location>
</feature>
<evidence type="ECO:0000313" key="2">
    <source>
        <dbReference type="EMBL" id="KAB1265093.1"/>
    </source>
</evidence>
<organism evidence="2 3">
    <name type="scientific">Camelus dromedarius</name>
    <name type="common">Dromedary</name>
    <name type="synonym">Arabian camel</name>
    <dbReference type="NCBI Taxonomy" id="9838"/>
    <lineage>
        <taxon>Eukaryota</taxon>
        <taxon>Metazoa</taxon>
        <taxon>Chordata</taxon>
        <taxon>Craniata</taxon>
        <taxon>Vertebrata</taxon>
        <taxon>Euteleostomi</taxon>
        <taxon>Mammalia</taxon>
        <taxon>Eutheria</taxon>
        <taxon>Laurasiatheria</taxon>
        <taxon>Artiodactyla</taxon>
        <taxon>Tylopoda</taxon>
        <taxon>Camelidae</taxon>
        <taxon>Camelus</taxon>
    </lineage>
</organism>
<evidence type="ECO:0000256" key="1">
    <source>
        <dbReference type="SAM" id="MobiDB-lite"/>
    </source>
</evidence>
<feature type="compositionally biased region" description="Pro residues" evidence="1">
    <location>
        <begin position="113"/>
        <end position="122"/>
    </location>
</feature>
<accession>A0A5N4D1V4</accession>
<comment type="caution">
    <text evidence="2">The sequence shown here is derived from an EMBL/GenBank/DDBJ whole genome shotgun (WGS) entry which is preliminary data.</text>
</comment>
<protein>
    <submittedName>
        <fullName evidence="2">Uncharacterized protein</fullName>
    </submittedName>
</protein>
<dbReference type="EMBL" id="JWIN03000016">
    <property type="protein sequence ID" value="KAB1265093.1"/>
    <property type="molecule type" value="Genomic_DNA"/>
</dbReference>